<feature type="compositionally biased region" description="Basic residues" evidence="7">
    <location>
        <begin position="488"/>
        <end position="499"/>
    </location>
</feature>
<sequence>MEDPSPPPSDVESLPAGNADPGDPLRPEVEEENATPTPPPGAPDQDMETTEPLPTANAEAASSDEDASRRKSAADDDEDADLGGGGSDDESALSDVDEDQFQDFNPEDVNIEDRPVAIDETNVALLGVHKRKRAAGAQADGTTGGGAGAAGEGTGEIRRKKKKGDKKGEKPKRKRRLQKDDGDNDLGGGGLEGEDGFEGGRKKRKSRLEGGGERRRKKAAPLEDDEMLSPEERRKRALDRAMDEALKNPNTRRRKKDGIDLEAMADAEIEDMRVRMTDAAKADADARAAGQPAMHKLKMLPEVVTLLNRNSLQSVLVDPDTNLLEAVRFFLEPLTDGSLPAYNIQRELFAALAKLPISKDALVASGIGKVTLFYTKSNRPEVSIKRQAEKLLGEWTRPILNRTSDFRKRNLPSQDGGLPHRPPKKAMTAAEIAAQQARERLLAKPNMNNRARVEGGVGSYSVVPKSNVPAYNPYARPPGARADDPLKKLRARQAPTKRR</sequence>
<dbReference type="AlphaFoldDB" id="A0A6A6PER0"/>
<dbReference type="GO" id="GO:0005634">
    <property type="term" value="C:nucleus"/>
    <property type="evidence" value="ECO:0007669"/>
    <property type="project" value="UniProtKB-SubCell"/>
</dbReference>
<organism evidence="9 10">
    <name type="scientific">Lineolata rhizophorae</name>
    <dbReference type="NCBI Taxonomy" id="578093"/>
    <lineage>
        <taxon>Eukaryota</taxon>
        <taxon>Fungi</taxon>
        <taxon>Dikarya</taxon>
        <taxon>Ascomycota</taxon>
        <taxon>Pezizomycotina</taxon>
        <taxon>Dothideomycetes</taxon>
        <taxon>Dothideomycetes incertae sedis</taxon>
        <taxon>Lineolatales</taxon>
        <taxon>Lineolataceae</taxon>
        <taxon>Lineolata</taxon>
    </lineage>
</organism>
<evidence type="ECO:0000313" key="10">
    <source>
        <dbReference type="Proteomes" id="UP000799766"/>
    </source>
</evidence>
<feature type="region of interest" description="Disordered" evidence="7">
    <location>
        <begin position="1"/>
        <end position="116"/>
    </location>
</feature>
<dbReference type="InterPro" id="IPR035441">
    <property type="entry name" value="TFIIS/LEDGF_dom_sf"/>
</dbReference>
<evidence type="ECO:0000313" key="9">
    <source>
        <dbReference type="EMBL" id="KAF2462312.1"/>
    </source>
</evidence>
<dbReference type="Proteomes" id="UP000799766">
    <property type="component" value="Unassembled WGS sequence"/>
</dbReference>
<evidence type="ECO:0000256" key="6">
    <source>
        <dbReference type="PROSITE-ProRule" id="PRU00649"/>
    </source>
</evidence>
<protein>
    <recommendedName>
        <fullName evidence="8">TFIIS N-terminal domain-containing protein</fullName>
    </recommendedName>
</protein>
<evidence type="ECO:0000259" key="8">
    <source>
        <dbReference type="PROSITE" id="PS51319"/>
    </source>
</evidence>
<dbReference type="InterPro" id="IPR051037">
    <property type="entry name" value="RNAPII_TF_IWS1"/>
</dbReference>
<proteinExistence type="inferred from homology"/>
<evidence type="ECO:0000256" key="7">
    <source>
        <dbReference type="SAM" id="MobiDB-lite"/>
    </source>
</evidence>
<feature type="region of interest" description="Disordered" evidence="7">
    <location>
        <begin position="459"/>
        <end position="499"/>
    </location>
</feature>
<evidence type="ECO:0000256" key="1">
    <source>
        <dbReference type="ARBA" id="ARBA00023015"/>
    </source>
</evidence>
<comment type="function">
    <text evidence="4">Transcription factor involved in RNA polymerase II transcription regulation. May function in both SPT15/TBP post-recruitment and recruitment steps of transcription.</text>
</comment>
<keyword evidence="1" id="KW-0805">Transcription regulation</keyword>
<accession>A0A6A6PER0</accession>
<keyword evidence="3 6" id="KW-0539">Nucleus</keyword>
<dbReference type="PANTHER" id="PTHR46010">
    <property type="entry name" value="PROTEIN IWS1 HOMOLOG"/>
    <property type="match status" value="1"/>
</dbReference>
<feature type="region of interest" description="Disordered" evidence="7">
    <location>
        <begin position="403"/>
        <end position="423"/>
    </location>
</feature>
<evidence type="ECO:0000256" key="4">
    <source>
        <dbReference type="ARBA" id="ARBA00037349"/>
    </source>
</evidence>
<feature type="compositionally biased region" description="Basic residues" evidence="7">
    <location>
        <begin position="158"/>
        <end position="177"/>
    </location>
</feature>
<feature type="region of interest" description="Disordered" evidence="7">
    <location>
        <begin position="131"/>
        <end position="232"/>
    </location>
</feature>
<evidence type="ECO:0000256" key="3">
    <source>
        <dbReference type="ARBA" id="ARBA00023242"/>
    </source>
</evidence>
<keyword evidence="2" id="KW-0804">Transcription</keyword>
<dbReference type="InterPro" id="IPR017923">
    <property type="entry name" value="TFIIS_N"/>
</dbReference>
<dbReference type="GO" id="GO:0016973">
    <property type="term" value="P:poly(A)+ mRNA export from nucleus"/>
    <property type="evidence" value="ECO:0007669"/>
    <property type="project" value="TreeGrafter"/>
</dbReference>
<feature type="compositionally biased region" description="Acidic residues" evidence="7">
    <location>
        <begin position="75"/>
        <end position="110"/>
    </location>
</feature>
<dbReference type="OrthoDB" id="21124at2759"/>
<dbReference type="EMBL" id="MU001670">
    <property type="protein sequence ID" value="KAF2462312.1"/>
    <property type="molecule type" value="Genomic_DNA"/>
</dbReference>
<comment type="similarity">
    <text evidence="5">Belongs to the IWS1 family.</text>
</comment>
<feature type="compositionally biased region" description="Gly residues" evidence="7">
    <location>
        <begin position="142"/>
        <end position="154"/>
    </location>
</feature>
<feature type="domain" description="TFIIS N-terminal" evidence="8">
    <location>
        <begin position="325"/>
        <end position="402"/>
    </location>
</feature>
<dbReference type="PANTHER" id="PTHR46010:SF1">
    <property type="entry name" value="PROTEIN IWS1 HOMOLOG"/>
    <property type="match status" value="1"/>
</dbReference>
<gene>
    <name evidence="9" type="ORF">BDY21DRAFT_276831</name>
</gene>
<evidence type="ECO:0000256" key="2">
    <source>
        <dbReference type="ARBA" id="ARBA00023163"/>
    </source>
</evidence>
<dbReference type="Pfam" id="PF08711">
    <property type="entry name" value="Med26"/>
    <property type="match status" value="1"/>
</dbReference>
<dbReference type="Gene3D" id="1.20.930.10">
    <property type="entry name" value="Conserved domain common to transcription factors TFIIS, elongin A, CRSP70"/>
    <property type="match status" value="1"/>
</dbReference>
<reference evidence="9" key="1">
    <citation type="journal article" date="2020" name="Stud. Mycol.">
        <title>101 Dothideomycetes genomes: a test case for predicting lifestyles and emergence of pathogens.</title>
        <authorList>
            <person name="Haridas S."/>
            <person name="Albert R."/>
            <person name="Binder M."/>
            <person name="Bloem J."/>
            <person name="Labutti K."/>
            <person name="Salamov A."/>
            <person name="Andreopoulos B."/>
            <person name="Baker S."/>
            <person name="Barry K."/>
            <person name="Bills G."/>
            <person name="Bluhm B."/>
            <person name="Cannon C."/>
            <person name="Castanera R."/>
            <person name="Culley D."/>
            <person name="Daum C."/>
            <person name="Ezra D."/>
            <person name="Gonzalez J."/>
            <person name="Henrissat B."/>
            <person name="Kuo A."/>
            <person name="Liang C."/>
            <person name="Lipzen A."/>
            <person name="Lutzoni F."/>
            <person name="Magnuson J."/>
            <person name="Mondo S."/>
            <person name="Nolan M."/>
            <person name="Ohm R."/>
            <person name="Pangilinan J."/>
            <person name="Park H.-J."/>
            <person name="Ramirez L."/>
            <person name="Alfaro M."/>
            <person name="Sun H."/>
            <person name="Tritt A."/>
            <person name="Yoshinaga Y."/>
            <person name="Zwiers L.-H."/>
            <person name="Turgeon B."/>
            <person name="Goodwin S."/>
            <person name="Spatafora J."/>
            <person name="Crous P."/>
            <person name="Grigoriev I."/>
        </authorList>
    </citation>
    <scope>NUCLEOTIDE SEQUENCE</scope>
    <source>
        <strain evidence="9">ATCC 16933</strain>
    </source>
</reference>
<name>A0A6A6PER0_9PEZI</name>
<comment type="subcellular location">
    <subcellularLocation>
        <location evidence="6">Nucleus</location>
    </subcellularLocation>
</comment>
<evidence type="ECO:0000256" key="5">
    <source>
        <dbReference type="ARBA" id="ARBA00037992"/>
    </source>
</evidence>
<dbReference type="PROSITE" id="PS51319">
    <property type="entry name" value="TFIIS_N"/>
    <property type="match status" value="1"/>
</dbReference>
<dbReference type="FunFam" id="1.20.930.10:FF:000003">
    <property type="entry name" value="Putative Transcription factor IWS1"/>
    <property type="match status" value="1"/>
</dbReference>
<keyword evidence="10" id="KW-1185">Reference proteome</keyword>